<dbReference type="InterPro" id="IPR010730">
    <property type="entry name" value="HET"/>
</dbReference>
<organism evidence="3 4">
    <name type="scientific">Fusarium duplospermum</name>
    <dbReference type="NCBI Taxonomy" id="1325734"/>
    <lineage>
        <taxon>Eukaryota</taxon>
        <taxon>Fungi</taxon>
        <taxon>Dikarya</taxon>
        <taxon>Ascomycota</taxon>
        <taxon>Pezizomycotina</taxon>
        <taxon>Sordariomycetes</taxon>
        <taxon>Hypocreomycetidae</taxon>
        <taxon>Hypocreales</taxon>
        <taxon>Nectriaceae</taxon>
        <taxon>Fusarium</taxon>
        <taxon>Fusarium solani species complex</taxon>
    </lineage>
</organism>
<dbReference type="AlphaFoldDB" id="A0A428PEM2"/>
<accession>A0A428PEM2</accession>
<comment type="caution">
    <text evidence="3">The sequence shown here is derived from an EMBL/GenBank/DDBJ whole genome shotgun (WGS) entry which is preliminary data.</text>
</comment>
<dbReference type="STRING" id="1325734.A0A428PEM2"/>
<feature type="domain" description="Heterokaryon incompatibility" evidence="2">
    <location>
        <begin position="110"/>
        <end position="249"/>
    </location>
</feature>
<name>A0A428PEM2_9HYPO</name>
<dbReference type="OrthoDB" id="5105626at2759"/>
<sequence length="251" mass="27542">MSLEKRSPEKYGQGDDGPLQDAETLARDADSVSPKQLAASPTEFGFTQGSGTIRGVISTCLSPSAYLYSPLPKDYIRLLWLMPHENKDAPIQCQLFDYLLPGSRGGTHLYEALSYVWGSPEKTQSIFTPTGCLVITENLHAALSRLRDGSLPRIVWADAVCINQDDTGERDRQVENMAKIYAKASRVIVWLEETPAGGHGDAPSDGDLALEEIRRAAAGNKSVQSSANSASHEAVLHLLQRSWFRGIWVRD</sequence>
<dbReference type="PANTHER" id="PTHR24148">
    <property type="entry name" value="ANKYRIN REPEAT DOMAIN-CONTAINING PROTEIN 39 HOMOLOG-RELATED"/>
    <property type="match status" value="1"/>
</dbReference>
<gene>
    <name evidence="3" type="ORF">CEP54_011426</name>
</gene>
<proteinExistence type="predicted"/>
<dbReference type="EMBL" id="NKCI01000149">
    <property type="protein sequence ID" value="RSL51435.1"/>
    <property type="molecule type" value="Genomic_DNA"/>
</dbReference>
<dbReference type="PANTHER" id="PTHR24148:SF78">
    <property type="entry name" value="HETEROKARYON INCOMPATIBILITY DOMAIN-CONTAINING PROTEIN"/>
    <property type="match status" value="1"/>
</dbReference>
<dbReference type="Pfam" id="PF06985">
    <property type="entry name" value="HET"/>
    <property type="match status" value="1"/>
</dbReference>
<protein>
    <recommendedName>
        <fullName evidence="2">Heterokaryon incompatibility domain-containing protein</fullName>
    </recommendedName>
</protein>
<dbReference type="Proteomes" id="UP000288168">
    <property type="component" value="Unassembled WGS sequence"/>
</dbReference>
<evidence type="ECO:0000313" key="3">
    <source>
        <dbReference type="EMBL" id="RSL51435.1"/>
    </source>
</evidence>
<evidence type="ECO:0000256" key="1">
    <source>
        <dbReference type="SAM" id="MobiDB-lite"/>
    </source>
</evidence>
<evidence type="ECO:0000259" key="2">
    <source>
        <dbReference type="Pfam" id="PF06985"/>
    </source>
</evidence>
<feature type="region of interest" description="Disordered" evidence="1">
    <location>
        <begin position="1"/>
        <end position="34"/>
    </location>
</feature>
<feature type="compositionally biased region" description="Basic and acidic residues" evidence="1">
    <location>
        <begin position="1"/>
        <end position="13"/>
    </location>
</feature>
<evidence type="ECO:0000313" key="4">
    <source>
        <dbReference type="Proteomes" id="UP000288168"/>
    </source>
</evidence>
<dbReference type="InterPro" id="IPR052895">
    <property type="entry name" value="HetReg/Transcr_Mod"/>
</dbReference>
<reference evidence="3 4" key="1">
    <citation type="submission" date="2017-06" db="EMBL/GenBank/DDBJ databases">
        <title>Comparative genomic analysis of Ambrosia Fusariam Clade fungi.</title>
        <authorList>
            <person name="Stajich J.E."/>
            <person name="Carrillo J."/>
            <person name="Kijimoto T."/>
            <person name="Eskalen A."/>
            <person name="O'Donnell K."/>
            <person name="Kasson M."/>
        </authorList>
    </citation>
    <scope>NUCLEOTIDE SEQUENCE [LARGE SCALE GENOMIC DNA]</scope>
    <source>
        <strain evidence="3 4">NRRL62584</strain>
    </source>
</reference>
<keyword evidence="4" id="KW-1185">Reference proteome</keyword>